<evidence type="ECO:0000313" key="5">
    <source>
        <dbReference type="Proteomes" id="UP001642360"/>
    </source>
</evidence>
<dbReference type="PANTHER" id="PTHR31623:SF110">
    <property type="entry name" value="VINORINE SYNTHASE-LIKE"/>
    <property type="match status" value="1"/>
</dbReference>
<organism evidence="4 5">
    <name type="scientific">Ilex paraguariensis</name>
    <name type="common">yerba mate</name>
    <dbReference type="NCBI Taxonomy" id="185542"/>
    <lineage>
        <taxon>Eukaryota</taxon>
        <taxon>Viridiplantae</taxon>
        <taxon>Streptophyta</taxon>
        <taxon>Embryophyta</taxon>
        <taxon>Tracheophyta</taxon>
        <taxon>Spermatophyta</taxon>
        <taxon>Magnoliopsida</taxon>
        <taxon>eudicotyledons</taxon>
        <taxon>Gunneridae</taxon>
        <taxon>Pentapetalae</taxon>
        <taxon>asterids</taxon>
        <taxon>campanulids</taxon>
        <taxon>Aquifoliales</taxon>
        <taxon>Aquifoliaceae</taxon>
        <taxon>Ilex</taxon>
    </lineage>
</organism>
<dbReference type="Proteomes" id="UP001642360">
    <property type="component" value="Unassembled WGS sequence"/>
</dbReference>
<evidence type="ECO:0000313" key="4">
    <source>
        <dbReference type="EMBL" id="CAK9180347.1"/>
    </source>
</evidence>
<sequence>MDETMIMEVQIISKESIKPSSPTPNHLRTFKLSLLDQLIPAPYAPIVLFYPNYDGANHLEVSQRLAVLKQSLSETLTRFYPLAGTIKDDLSIDCCDEGAYYATAQVNCDLSHFLNKPELQLIHKFLPCEANFQGSTAGTRVTNIQVNVFGCGGITIGICISHKIVDGDGLSTFLKGWAGTACGSEVVYPHIMATSLFPTNDLWLRDSSIVMWGSLFKMGKCITRRFVFDASAVATLKAKATSSSVPNPTRVEAVSAFIWKYVMAAAKEKSGTKRPSLLTHLVNLRKRMAPTLFENSLGSLIWIASSKCMAKCDVGLQALVDQVRQGISKINGDFVKKLRSNEGSTVMSKSLKDMGDFGSKEGVDFFGFTSWCNFGFYEADFGWGKPIWVSCTGSGGLGSAVYMNLIVMLETVSGNGIEAWVTLDEQEMEILGSNQELLGLASLDPSPLQLLGNSAI</sequence>
<comment type="caution">
    <text evidence="4">The sequence shown here is derived from an EMBL/GenBank/DDBJ whole genome shotgun (WGS) entry which is preliminary data.</text>
</comment>
<comment type="similarity">
    <text evidence="1">Belongs to the plant acyltransferase family.</text>
</comment>
<name>A0ABC8UH37_9AQUA</name>
<gene>
    <name evidence="4" type="ORF">ILEXP_LOCUS50340</name>
</gene>
<keyword evidence="5" id="KW-1185">Reference proteome</keyword>
<proteinExistence type="inferred from homology"/>
<evidence type="ECO:0000256" key="3">
    <source>
        <dbReference type="ARBA" id="ARBA00023315"/>
    </source>
</evidence>
<dbReference type="AlphaFoldDB" id="A0ABC8UH37"/>
<dbReference type="PANTHER" id="PTHR31623">
    <property type="entry name" value="F21J9.9"/>
    <property type="match status" value="1"/>
</dbReference>
<dbReference type="EMBL" id="CAUOFW020007724">
    <property type="protein sequence ID" value="CAK9180347.1"/>
    <property type="molecule type" value="Genomic_DNA"/>
</dbReference>
<reference evidence="4 5" key="1">
    <citation type="submission" date="2024-02" db="EMBL/GenBank/DDBJ databases">
        <authorList>
            <person name="Vignale AGUSTIN F."/>
            <person name="Sosa J E."/>
            <person name="Modenutti C."/>
        </authorList>
    </citation>
    <scope>NUCLEOTIDE SEQUENCE [LARGE SCALE GENOMIC DNA]</scope>
</reference>
<evidence type="ECO:0000256" key="1">
    <source>
        <dbReference type="ARBA" id="ARBA00009861"/>
    </source>
</evidence>
<evidence type="ECO:0000256" key="2">
    <source>
        <dbReference type="ARBA" id="ARBA00022679"/>
    </source>
</evidence>
<accession>A0ABC8UH37</accession>
<keyword evidence="3" id="KW-0012">Acyltransferase</keyword>
<protein>
    <submittedName>
        <fullName evidence="4">Uncharacterized protein</fullName>
    </submittedName>
</protein>
<dbReference type="Gene3D" id="3.30.559.10">
    <property type="entry name" value="Chloramphenicol acetyltransferase-like domain"/>
    <property type="match status" value="2"/>
</dbReference>
<keyword evidence="2" id="KW-0808">Transferase</keyword>
<dbReference type="InterPro" id="IPR023213">
    <property type="entry name" value="CAT-like_dom_sf"/>
</dbReference>
<dbReference type="GO" id="GO:0016746">
    <property type="term" value="F:acyltransferase activity"/>
    <property type="evidence" value="ECO:0007669"/>
    <property type="project" value="UniProtKB-KW"/>
</dbReference>
<dbReference type="Pfam" id="PF02458">
    <property type="entry name" value="Transferase"/>
    <property type="match status" value="1"/>
</dbReference>